<dbReference type="Pfam" id="PF05099">
    <property type="entry name" value="TerB"/>
    <property type="match status" value="1"/>
</dbReference>
<reference evidence="2 3" key="1">
    <citation type="submission" date="2019-08" db="EMBL/GenBank/DDBJ databases">
        <title>Ulvibacter marinistellae sp. nov., isolated from a starfish, Patiria pectinifera.</title>
        <authorList>
            <person name="Kawano K."/>
            <person name="Ushijima N."/>
            <person name="Kihara M."/>
            <person name="Itoh H."/>
        </authorList>
    </citation>
    <scope>NUCLEOTIDE SEQUENCE [LARGE SCALE GENOMIC DNA]</scope>
    <source>
        <strain evidence="2 3">KK4</strain>
    </source>
</reference>
<dbReference type="InterPro" id="IPR007791">
    <property type="entry name" value="DjlA_N"/>
</dbReference>
<dbReference type="RefSeq" id="WP_151892704.1">
    <property type="nucleotide sequence ID" value="NZ_BKCF01000001.1"/>
</dbReference>
<dbReference type="Pfam" id="PF00226">
    <property type="entry name" value="DnaJ"/>
    <property type="match status" value="1"/>
</dbReference>
<comment type="caution">
    <text evidence="2">The sequence shown here is derived from an EMBL/GenBank/DDBJ whole genome shotgun (WGS) entry which is preliminary data.</text>
</comment>
<organism evidence="2 3">
    <name type="scientific">Patiriisocius marinistellae</name>
    <dbReference type="NCBI Taxonomy" id="2494560"/>
    <lineage>
        <taxon>Bacteria</taxon>
        <taxon>Pseudomonadati</taxon>
        <taxon>Bacteroidota</taxon>
        <taxon>Flavobacteriia</taxon>
        <taxon>Flavobacteriales</taxon>
        <taxon>Flavobacteriaceae</taxon>
        <taxon>Patiriisocius</taxon>
    </lineage>
</organism>
<dbReference type="CDD" id="cd07316">
    <property type="entry name" value="terB_like_DjlA"/>
    <property type="match status" value="1"/>
</dbReference>
<evidence type="ECO:0000259" key="1">
    <source>
        <dbReference type="PROSITE" id="PS50076"/>
    </source>
</evidence>
<dbReference type="OrthoDB" id="9779622at2"/>
<gene>
    <name evidence="2" type="ORF">ULMS_02690</name>
</gene>
<dbReference type="InterPro" id="IPR029024">
    <property type="entry name" value="TerB-like"/>
</dbReference>
<dbReference type="Gene3D" id="1.10.287.110">
    <property type="entry name" value="DnaJ domain"/>
    <property type="match status" value="1"/>
</dbReference>
<dbReference type="SMART" id="SM00271">
    <property type="entry name" value="DnaJ"/>
    <property type="match status" value="1"/>
</dbReference>
<dbReference type="EMBL" id="BKCF01000001">
    <property type="protein sequence ID" value="GEQ84761.1"/>
    <property type="molecule type" value="Genomic_DNA"/>
</dbReference>
<keyword evidence="3" id="KW-1185">Reference proteome</keyword>
<accession>A0A5J4FYM1</accession>
<dbReference type="Proteomes" id="UP000326994">
    <property type="component" value="Unassembled WGS sequence"/>
</dbReference>
<dbReference type="Gene3D" id="1.10.3680.10">
    <property type="entry name" value="TerB-like"/>
    <property type="match status" value="1"/>
</dbReference>
<dbReference type="PRINTS" id="PR00625">
    <property type="entry name" value="JDOMAIN"/>
</dbReference>
<evidence type="ECO:0000313" key="3">
    <source>
        <dbReference type="Proteomes" id="UP000326994"/>
    </source>
</evidence>
<feature type="domain" description="J" evidence="1">
    <location>
        <begin position="196"/>
        <end position="258"/>
    </location>
</feature>
<dbReference type="InterPro" id="IPR036869">
    <property type="entry name" value="J_dom_sf"/>
</dbReference>
<protein>
    <submittedName>
        <fullName evidence="2">Molecular chaperone DnaJ</fullName>
    </submittedName>
</protein>
<evidence type="ECO:0000313" key="2">
    <source>
        <dbReference type="EMBL" id="GEQ84761.1"/>
    </source>
</evidence>
<dbReference type="PANTHER" id="PTHR24074">
    <property type="entry name" value="CO-CHAPERONE PROTEIN DJLA"/>
    <property type="match status" value="1"/>
</dbReference>
<proteinExistence type="predicted"/>
<dbReference type="PROSITE" id="PS50076">
    <property type="entry name" value="DNAJ_2"/>
    <property type="match status" value="1"/>
</dbReference>
<name>A0A5J4FYM1_9FLAO</name>
<sequence length="259" mass="29557">MFSILGAIIGYSIYRFPGAVAGFVLGSFIDRLNFKKGPNQGTAGGQRQSRGPFSDIFQQATRGSRVTPADFELNLISLSSFVIKADGTVSQSELDYVRQYFVQAYGKERANATFKTFNEVIKSREMDPQRICMMLRARTRYESRLQMLHFLFSVANADGTVSTAEVNMIQRIAGYLSIQMADFESIKAMFFKNPDSAYKILEVDRNATDAEVKKAYREMVKKYHPDKLVHMDEAYQKGAEEKFRKVQEAYEQLQKERGF</sequence>
<dbReference type="SUPFAM" id="SSF158682">
    <property type="entry name" value="TerB-like"/>
    <property type="match status" value="1"/>
</dbReference>
<dbReference type="CDD" id="cd06257">
    <property type="entry name" value="DnaJ"/>
    <property type="match status" value="1"/>
</dbReference>
<dbReference type="InterPro" id="IPR001623">
    <property type="entry name" value="DnaJ_domain"/>
</dbReference>
<dbReference type="AlphaFoldDB" id="A0A5J4FYM1"/>
<dbReference type="InterPro" id="IPR050817">
    <property type="entry name" value="DjlA_DnaK_co-chaperone"/>
</dbReference>
<dbReference type="SUPFAM" id="SSF46565">
    <property type="entry name" value="Chaperone J-domain"/>
    <property type="match status" value="1"/>
</dbReference>